<keyword evidence="4 6" id="KW-0472">Membrane</keyword>
<name>A0A6A6G6Q2_9PEZI</name>
<evidence type="ECO:0000256" key="6">
    <source>
        <dbReference type="SAM" id="Phobius"/>
    </source>
</evidence>
<evidence type="ECO:0000256" key="3">
    <source>
        <dbReference type="ARBA" id="ARBA00022989"/>
    </source>
</evidence>
<feature type="domain" description="Rhodopsin" evidence="7">
    <location>
        <begin position="52"/>
        <end position="286"/>
    </location>
</feature>
<gene>
    <name evidence="8" type="ORF">BDZ85DRAFT_283445</name>
</gene>
<proteinExistence type="inferred from homology"/>
<feature type="transmembrane region" description="Helical" evidence="6">
    <location>
        <begin position="104"/>
        <end position="132"/>
    </location>
</feature>
<reference evidence="9" key="1">
    <citation type="journal article" date="2020" name="Stud. Mycol.">
        <title>101 Dothideomycetes genomes: A test case for predicting lifestyles and emergence of pathogens.</title>
        <authorList>
            <person name="Haridas S."/>
            <person name="Albert R."/>
            <person name="Binder M."/>
            <person name="Bloem J."/>
            <person name="LaButti K."/>
            <person name="Salamov A."/>
            <person name="Andreopoulos B."/>
            <person name="Baker S."/>
            <person name="Barry K."/>
            <person name="Bills G."/>
            <person name="Bluhm B."/>
            <person name="Cannon C."/>
            <person name="Castanera R."/>
            <person name="Culley D."/>
            <person name="Daum C."/>
            <person name="Ezra D."/>
            <person name="Gonzalez J."/>
            <person name="Henrissat B."/>
            <person name="Kuo A."/>
            <person name="Liang C."/>
            <person name="Lipzen A."/>
            <person name="Lutzoni F."/>
            <person name="Magnuson J."/>
            <person name="Mondo S."/>
            <person name="Nolan M."/>
            <person name="Ohm R."/>
            <person name="Pangilinan J."/>
            <person name="Park H.-J."/>
            <person name="Ramirez L."/>
            <person name="Alfaro M."/>
            <person name="Sun H."/>
            <person name="Tritt A."/>
            <person name="Yoshinaga Y."/>
            <person name="Zwiers L.-H."/>
            <person name="Turgeon B."/>
            <person name="Goodwin S."/>
            <person name="Spatafora J."/>
            <person name="Crous P."/>
            <person name="Grigoriev I."/>
        </authorList>
    </citation>
    <scope>NUCLEOTIDE SEQUENCE [LARGE SCALE GENOMIC DNA]</scope>
    <source>
        <strain evidence="9">CECT 20119</strain>
    </source>
</reference>
<evidence type="ECO:0000313" key="9">
    <source>
        <dbReference type="Proteomes" id="UP000799538"/>
    </source>
</evidence>
<comment type="subcellular location">
    <subcellularLocation>
        <location evidence="1">Membrane</location>
        <topology evidence="1">Multi-pass membrane protein</topology>
    </subcellularLocation>
</comment>
<dbReference type="GO" id="GO:0016020">
    <property type="term" value="C:membrane"/>
    <property type="evidence" value="ECO:0007669"/>
    <property type="project" value="UniProtKB-SubCell"/>
</dbReference>
<sequence>MAFYSLLPRSTGATTAGYAASISIPQVIASILYIRHVTIALTIIITLTIFLRLYVRHKTPDLSDLFMGLTFLFTLLHNALSIYNTFITYNIWSGALDLVDKFKLVLQLSAISYTLALITLKLSLCFFLLNIFTHHRPQRLTIHTIMAITVLTGTVYLAVGTFTCAQVKVLPGFATTCPSAIQTAATTTFVIFSLVTILGDFTLTALAIAALWVAQLPLPTKISACVVLALGSVGGVASTVRLAVVLEPTDFARYTQQSFSLLLWVLIEMAVGICAANLAMAKVLLHKVLVGLKLLSTQRTTVEGAVPTVGGSGRRGTEVKLGSMVGPKERTGLEMEEGKGGVEVSHAVMVRVDGERDEELRGLEGRDWR</sequence>
<evidence type="ECO:0000256" key="1">
    <source>
        <dbReference type="ARBA" id="ARBA00004141"/>
    </source>
</evidence>
<keyword evidence="9" id="KW-1185">Reference proteome</keyword>
<dbReference type="AlphaFoldDB" id="A0A6A6G6Q2"/>
<dbReference type="EMBL" id="ML992510">
    <property type="protein sequence ID" value="KAF2221372.1"/>
    <property type="molecule type" value="Genomic_DNA"/>
</dbReference>
<comment type="similarity">
    <text evidence="5">Belongs to the SAT4 family.</text>
</comment>
<evidence type="ECO:0000313" key="8">
    <source>
        <dbReference type="EMBL" id="KAF2221372.1"/>
    </source>
</evidence>
<protein>
    <recommendedName>
        <fullName evidence="7">Rhodopsin domain-containing protein</fullName>
    </recommendedName>
</protein>
<keyword evidence="3 6" id="KW-1133">Transmembrane helix</keyword>
<feature type="transmembrane region" description="Helical" evidence="6">
    <location>
        <begin position="66"/>
        <end position="92"/>
    </location>
</feature>
<feature type="transmembrane region" description="Helical" evidence="6">
    <location>
        <begin position="225"/>
        <end position="246"/>
    </location>
</feature>
<dbReference type="Pfam" id="PF20684">
    <property type="entry name" value="Fung_rhodopsin"/>
    <property type="match status" value="1"/>
</dbReference>
<evidence type="ECO:0000256" key="5">
    <source>
        <dbReference type="ARBA" id="ARBA00038359"/>
    </source>
</evidence>
<dbReference type="PANTHER" id="PTHR33048">
    <property type="entry name" value="PTH11-LIKE INTEGRAL MEMBRANE PROTEIN (AFU_ORTHOLOGUE AFUA_5G11245)"/>
    <property type="match status" value="1"/>
</dbReference>
<feature type="transmembrane region" description="Helical" evidence="6">
    <location>
        <begin position="144"/>
        <end position="169"/>
    </location>
</feature>
<evidence type="ECO:0000256" key="4">
    <source>
        <dbReference type="ARBA" id="ARBA00023136"/>
    </source>
</evidence>
<organism evidence="8 9">
    <name type="scientific">Elsinoe ampelina</name>
    <dbReference type="NCBI Taxonomy" id="302913"/>
    <lineage>
        <taxon>Eukaryota</taxon>
        <taxon>Fungi</taxon>
        <taxon>Dikarya</taxon>
        <taxon>Ascomycota</taxon>
        <taxon>Pezizomycotina</taxon>
        <taxon>Dothideomycetes</taxon>
        <taxon>Dothideomycetidae</taxon>
        <taxon>Myriangiales</taxon>
        <taxon>Elsinoaceae</taxon>
        <taxon>Elsinoe</taxon>
    </lineage>
</organism>
<feature type="transmembrane region" description="Helical" evidence="6">
    <location>
        <begin position="189"/>
        <end position="213"/>
    </location>
</feature>
<feature type="transmembrane region" description="Helical" evidence="6">
    <location>
        <begin position="261"/>
        <end position="285"/>
    </location>
</feature>
<evidence type="ECO:0000256" key="2">
    <source>
        <dbReference type="ARBA" id="ARBA00022692"/>
    </source>
</evidence>
<dbReference type="Proteomes" id="UP000799538">
    <property type="component" value="Unassembled WGS sequence"/>
</dbReference>
<dbReference type="OrthoDB" id="3941740at2759"/>
<feature type="transmembrane region" description="Helical" evidence="6">
    <location>
        <begin position="33"/>
        <end position="54"/>
    </location>
</feature>
<evidence type="ECO:0000259" key="7">
    <source>
        <dbReference type="Pfam" id="PF20684"/>
    </source>
</evidence>
<dbReference type="InterPro" id="IPR052337">
    <property type="entry name" value="SAT4-like"/>
</dbReference>
<accession>A0A6A6G6Q2</accession>
<dbReference type="InterPro" id="IPR049326">
    <property type="entry name" value="Rhodopsin_dom_fungi"/>
</dbReference>
<dbReference type="PANTHER" id="PTHR33048:SF96">
    <property type="entry name" value="INTEGRAL MEMBRANE PROTEIN"/>
    <property type="match status" value="1"/>
</dbReference>
<keyword evidence="2 6" id="KW-0812">Transmembrane</keyword>